<accession>J9DWK6</accession>
<sequence>MWPCQLEEDNNKRLTWSRHLEEIVELLEPLTERWALERNWECSDHRLRMEDLSVRPSMLKGCEPNLLLIHKLLPKLR</sequence>
<organism evidence="1 2">
    <name type="scientific">Wuchereria bancrofti</name>
    <dbReference type="NCBI Taxonomy" id="6293"/>
    <lineage>
        <taxon>Eukaryota</taxon>
        <taxon>Metazoa</taxon>
        <taxon>Ecdysozoa</taxon>
        <taxon>Nematoda</taxon>
        <taxon>Chromadorea</taxon>
        <taxon>Rhabditida</taxon>
        <taxon>Spirurina</taxon>
        <taxon>Spiruromorpha</taxon>
        <taxon>Filarioidea</taxon>
        <taxon>Onchocercidae</taxon>
        <taxon>Wuchereria</taxon>
    </lineage>
</organism>
<gene>
    <name evidence="1" type="ORF">WUBG_14940</name>
</gene>
<reference evidence="2" key="1">
    <citation type="submission" date="2012-08" db="EMBL/GenBank/DDBJ databases">
        <title>The Genome Sequence of Wuchereria bancrofti.</title>
        <authorList>
            <person name="Nutman T.B."/>
            <person name="Fink D.L."/>
            <person name="Russ C."/>
            <person name="Young S."/>
            <person name="Zeng Q."/>
            <person name="Koehrsen M."/>
            <person name="Alvarado L."/>
            <person name="Berlin A."/>
            <person name="Chapman S.B."/>
            <person name="Chen Z."/>
            <person name="Freedman E."/>
            <person name="Gellesch M."/>
            <person name="Goldberg J."/>
            <person name="Griggs A."/>
            <person name="Gujja S."/>
            <person name="Heilman E.R."/>
            <person name="Heiman D."/>
            <person name="Hepburn T."/>
            <person name="Howarth C."/>
            <person name="Jen D."/>
            <person name="Larson L."/>
            <person name="Lewis B."/>
            <person name="Mehta T."/>
            <person name="Park D."/>
            <person name="Pearson M."/>
            <person name="Roberts A."/>
            <person name="Saif S."/>
            <person name="Shea T."/>
            <person name="Shenoy N."/>
            <person name="Sisk P."/>
            <person name="Stolte C."/>
            <person name="Sykes S."/>
            <person name="Walk T."/>
            <person name="White J."/>
            <person name="Yandava C."/>
            <person name="Haas B."/>
            <person name="Henn M.R."/>
            <person name="Nusbaum C."/>
            <person name="Birren B."/>
        </authorList>
    </citation>
    <scope>NUCLEOTIDE SEQUENCE [LARGE SCALE GENOMIC DNA]</scope>
    <source>
        <strain evidence="2">NA</strain>
    </source>
</reference>
<dbReference type="AlphaFoldDB" id="J9DWK6"/>
<evidence type="ECO:0000313" key="2">
    <source>
        <dbReference type="Proteomes" id="UP000004810"/>
    </source>
</evidence>
<name>J9DWK6_WUCBA</name>
<dbReference type="Proteomes" id="UP000004810">
    <property type="component" value="Unassembled WGS sequence"/>
</dbReference>
<proteinExistence type="predicted"/>
<evidence type="ECO:0000313" key="1">
    <source>
        <dbReference type="EMBL" id="EJW74156.1"/>
    </source>
</evidence>
<dbReference type="EMBL" id="ADBV01012759">
    <property type="protein sequence ID" value="EJW74156.1"/>
    <property type="molecule type" value="Genomic_DNA"/>
</dbReference>
<protein>
    <submittedName>
        <fullName evidence="1">Uncharacterized protein</fullName>
    </submittedName>
</protein>
<comment type="caution">
    <text evidence="1">The sequence shown here is derived from an EMBL/GenBank/DDBJ whole genome shotgun (WGS) entry which is preliminary data.</text>
</comment>